<organism evidence="3 4">
    <name type="scientific">Candidatus Lucifugimonas marina</name>
    <dbReference type="NCBI Taxonomy" id="3038979"/>
    <lineage>
        <taxon>Bacteria</taxon>
        <taxon>Bacillati</taxon>
        <taxon>Chloroflexota</taxon>
        <taxon>Dehalococcoidia</taxon>
        <taxon>SAR202 cluster</taxon>
        <taxon>Candidatus Lucifugimonadales</taxon>
        <taxon>Candidatus Lucifugimonadaceae</taxon>
        <taxon>Candidatus Lucifugimonas</taxon>
    </lineage>
</organism>
<reference evidence="4" key="3">
    <citation type="submission" date="2023-06" db="EMBL/GenBank/DDBJ databases">
        <title>Pangenomics reveal diversification of enzyme families and niche specialization in globally abundant SAR202 bacteria.</title>
        <authorList>
            <person name="Saw J.H.W."/>
        </authorList>
    </citation>
    <scope>NUCLEOTIDE SEQUENCE [LARGE SCALE GENOMIC DNA]</scope>
    <source>
        <strain evidence="4">JH1073</strain>
    </source>
</reference>
<keyword evidence="1" id="KW-0472">Membrane</keyword>
<keyword evidence="1" id="KW-0812">Transmembrane</keyword>
<dbReference type="EMBL" id="CP046147">
    <property type="protein sequence ID" value="WFG39924.1"/>
    <property type="molecule type" value="Genomic_DNA"/>
</dbReference>
<keyword evidence="1" id="KW-1133">Transmembrane helix</keyword>
<evidence type="ECO:0000256" key="1">
    <source>
        <dbReference type="SAM" id="Phobius"/>
    </source>
</evidence>
<sequence length="107" mass="11345">MSLKTSIAAVIGIGVVGLAIFLAIDDSRHAAYSESVLSPAYLMSAGEPAFHPDCGEEVFNTAGGGFGYNYDLDHHIRRASIIVEGTARISGPARFGFDEFDPVSSQH</sequence>
<dbReference type="Proteomes" id="UP001321249">
    <property type="component" value="Unassembled WGS sequence"/>
</dbReference>
<feature type="transmembrane region" description="Helical" evidence="1">
    <location>
        <begin position="6"/>
        <end position="24"/>
    </location>
</feature>
<name>A0AAJ5ZEW3_9CHLR</name>
<evidence type="ECO:0000313" key="3">
    <source>
        <dbReference type="EMBL" id="WFG39924.1"/>
    </source>
</evidence>
<dbReference type="EMBL" id="WMBE01000003">
    <property type="protein sequence ID" value="MDG0867708.1"/>
    <property type="molecule type" value="Genomic_DNA"/>
</dbReference>
<reference evidence="4 5" key="1">
    <citation type="submission" date="2019-11" db="EMBL/GenBank/DDBJ databases">
        <authorList>
            <person name="Cho J.-C."/>
        </authorList>
    </citation>
    <scope>NUCLEOTIDE SEQUENCE [LARGE SCALE GENOMIC DNA]</scope>
    <source>
        <strain evidence="3 4">JH1073</strain>
        <strain evidence="2 5">JH702</strain>
    </source>
</reference>
<evidence type="ECO:0000313" key="2">
    <source>
        <dbReference type="EMBL" id="MDG0867708.1"/>
    </source>
</evidence>
<dbReference type="Proteomes" id="UP001219901">
    <property type="component" value="Chromosome"/>
</dbReference>
<reference evidence="3" key="2">
    <citation type="journal article" date="2023" name="Nat. Commun.">
        <title>Cultivation of marine bacteria of the SAR202 clade.</title>
        <authorList>
            <person name="Lim Y."/>
            <person name="Seo J.H."/>
            <person name="Giovannoni S.J."/>
            <person name="Kang I."/>
            <person name="Cho J.C."/>
        </authorList>
    </citation>
    <scope>NUCLEOTIDE SEQUENCE</scope>
    <source>
        <strain evidence="3">JH1073</strain>
    </source>
</reference>
<evidence type="ECO:0000313" key="4">
    <source>
        <dbReference type="Proteomes" id="UP001219901"/>
    </source>
</evidence>
<accession>A0AAJ5ZEW3</accession>
<proteinExistence type="predicted"/>
<keyword evidence="4" id="KW-1185">Reference proteome</keyword>
<evidence type="ECO:0000313" key="5">
    <source>
        <dbReference type="Proteomes" id="UP001321249"/>
    </source>
</evidence>
<dbReference type="AlphaFoldDB" id="A0AAJ5ZEW3"/>
<gene>
    <name evidence="2" type="ORF">GKO46_11580</name>
    <name evidence="3" type="ORF">GKO48_09955</name>
</gene>
<dbReference type="RefSeq" id="WP_342826327.1">
    <property type="nucleotide sequence ID" value="NZ_CP046146.1"/>
</dbReference>
<protein>
    <submittedName>
        <fullName evidence="3">Uncharacterized protein</fullName>
    </submittedName>
</protein>